<comment type="caution">
    <text evidence="4">The sequence shown here is derived from an EMBL/GenBank/DDBJ whole genome shotgun (WGS) entry which is preliminary data.</text>
</comment>
<sequence length="753" mass="87370">MASSDISDDKFECKTLEYRVFRSSSYSPTYLPENILVDKPQDQSSRWSSDHDHYPQYLVLKLSRPAIVKFLTFGKFEKALVCNIKKFIIYGGMEHENMTELLKGSLKNDSVAETFEIKHKIGLDEIYYPIKYIKIMPIQSWGPSFNFSIWYVRLTGIDDPKIVDPCIKSVNQYFESEILRLCMKYFRCIKQTEIVETLGKVSNVQLEDHRLSALYDILVNKGDYLEAERFITDAVSSGLIDEYTKNQPYCATWTKVTCDDPRPGMRGGHQMVFDSVAEIIYLFGGWNGHKDLSDLWSYDIREKKWTLICQDTESVGGPGARSCHKMCLDPEKKQLFTLGKYLDTQYRCAENLKSDFYVYDIQSNKWTKISDDTSVNGGPKLIFDHQICMDVENRVIYVFGGRILVTSVGIDDHAVGISLSSVEPIFSDLYSYDVSTNTWKLLACDIARSSIPINVPTIKSRVGHSMLFHPSDRKLYIFSGQRSKEYLNDFFTFDVDTSIIEHISLSDFESEELNHIPAAGYTQRATIDSESGEIYVLSGLSKNKEKRDENVHNSFWVYKIKSNTWSCVYRNENVGEKYWNKMQDFEPCPRFAHQLVYDNVRKVHYLFGGNPGRTYLPKLRLDDFWELKLSKPQQDQILTRCKLIIRKHKFKELAYCNSMKALEYLQKDISEIIDHNDVEQTKDFQLLTSVLFYEQNLGRHLTKVTDISSNTSSSDTLAKEFHQRRTKLFDQLMKFFPEKLTQPRTNLVDLLLL</sequence>
<dbReference type="InterPro" id="IPR015915">
    <property type="entry name" value="Kelch-typ_b-propeller"/>
</dbReference>
<dbReference type="SUPFAM" id="SSF117281">
    <property type="entry name" value="Kelch motif"/>
    <property type="match status" value="1"/>
</dbReference>
<feature type="domain" description="Muskelin N-terminal" evidence="3">
    <location>
        <begin position="12"/>
        <end position="208"/>
    </location>
</feature>
<dbReference type="Gene3D" id="2.120.10.80">
    <property type="entry name" value="Kelch-type beta propeller"/>
    <property type="match status" value="2"/>
</dbReference>
<gene>
    <name evidence="4" type="ORF">HICCMSTLAB_LOCUS8283</name>
</gene>
<dbReference type="PANTHER" id="PTHR15526:SF5">
    <property type="entry name" value="MUSKELIN"/>
    <property type="match status" value="1"/>
</dbReference>
<dbReference type="Gene3D" id="2.60.120.260">
    <property type="entry name" value="Galactose-binding domain-like"/>
    <property type="match status" value="1"/>
</dbReference>
<dbReference type="PANTHER" id="PTHR15526">
    <property type="entry name" value="MUSKELIN"/>
    <property type="match status" value="1"/>
</dbReference>
<dbReference type="Proteomes" id="UP000786811">
    <property type="component" value="Unassembled WGS sequence"/>
</dbReference>
<keyword evidence="5" id="KW-1185">Reference proteome</keyword>
<reference evidence="4" key="1">
    <citation type="submission" date="2021-04" db="EMBL/GenBank/DDBJ databases">
        <authorList>
            <person name="Chebbi M.A.C M."/>
        </authorList>
    </citation>
    <scope>NUCLEOTIDE SEQUENCE</scope>
</reference>
<evidence type="ECO:0000313" key="4">
    <source>
        <dbReference type="EMBL" id="CAG5096585.1"/>
    </source>
</evidence>
<evidence type="ECO:0000313" key="5">
    <source>
        <dbReference type="Proteomes" id="UP000786811"/>
    </source>
</evidence>
<keyword evidence="1" id="KW-0880">Kelch repeat</keyword>
<proteinExistence type="predicted"/>
<evidence type="ECO:0000256" key="1">
    <source>
        <dbReference type="ARBA" id="ARBA00022441"/>
    </source>
</evidence>
<name>A0A8J2MR25_COTCN</name>
<dbReference type="InterPro" id="IPR011043">
    <property type="entry name" value="Gal_Oxase/kelch_b-propeller"/>
</dbReference>
<dbReference type="InterPro" id="IPR008979">
    <property type="entry name" value="Galactose-bd-like_sf"/>
</dbReference>
<dbReference type="Pfam" id="PF24681">
    <property type="entry name" value="Kelch_KLHDC2_KLHL20_DRC7"/>
    <property type="match status" value="1"/>
</dbReference>
<protein>
    <submittedName>
        <fullName evidence="4">Similar to Mkln1: Muskelin (Rattus norvegicus)</fullName>
    </submittedName>
</protein>
<keyword evidence="2" id="KW-0677">Repeat</keyword>
<dbReference type="GO" id="GO:0005737">
    <property type="term" value="C:cytoplasm"/>
    <property type="evidence" value="ECO:0007669"/>
    <property type="project" value="TreeGrafter"/>
</dbReference>
<evidence type="ECO:0000256" key="2">
    <source>
        <dbReference type="ARBA" id="ARBA00022737"/>
    </source>
</evidence>
<dbReference type="AlphaFoldDB" id="A0A8J2MR25"/>
<dbReference type="SUPFAM" id="SSF50965">
    <property type="entry name" value="Galactose oxidase, central domain"/>
    <property type="match status" value="1"/>
</dbReference>
<dbReference type="InterPro" id="IPR010565">
    <property type="entry name" value="Muskelin_N"/>
</dbReference>
<dbReference type="InterPro" id="IPR052456">
    <property type="entry name" value="CTLH_complex_component"/>
</dbReference>
<dbReference type="Pfam" id="PF06588">
    <property type="entry name" value="Muskelin_N"/>
    <property type="match status" value="1"/>
</dbReference>
<dbReference type="EMBL" id="CAJNRD030001121">
    <property type="protein sequence ID" value="CAG5096585.1"/>
    <property type="molecule type" value="Genomic_DNA"/>
</dbReference>
<dbReference type="SUPFAM" id="SSF49785">
    <property type="entry name" value="Galactose-binding domain-like"/>
    <property type="match status" value="1"/>
</dbReference>
<organism evidence="4 5">
    <name type="scientific">Cotesia congregata</name>
    <name type="common">Parasitoid wasp</name>
    <name type="synonym">Apanteles congregatus</name>
    <dbReference type="NCBI Taxonomy" id="51543"/>
    <lineage>
        <taxon>Eukaryota</taxon>
        <taxon>Metazoa</taxon>
        <taxon>Ecdysozoa</taxon>
        <taxon>Arthropoda</taxon>
        <taxon>Hexapoda</taxon>
        <taxon>Insecta</taxon>
        <taxon>Pterygota</taxon>
        <taxon>Neoptera</taxon>
        <taxon>Endopterygota</taxon>
        <taxon>Hymenoptera</taxon>
        <taxon>Apocrita</taxon>
        <taxon>Ichneumonoidea</taxon>
        <taxon>Braconidae</taxon>
        <taxon>Microgastrinae</taxon>
        <taxon>Cotesia</taxon>
    </lineage>
</organism>
<accession>A0A8J2MR25</accession>
<dbReference type="OrthoDB" id="10052615at2759"/>
<evidence type="ECO:0000259" key="3">
    <source>
        <dbReference type="Pfam" id="PF06588"/>
    </source>
</evidence>